<dbReference type="PANTHER" id="PTHR10587">
    <property type="entry name" value="GLYCOSYL TRANSFERASE-RELATED"/>
    <property type="match status" value="1"/>
</dbReference>
<dbReference type="Proteomes" id="UP000011765">
    <property type="component" value="Chromosome"/>
</dbReference>
<organism evidence="3 4">
    <name type="scientific">Thermodesulfobium narugense DSM 14796</name>
    <dbReference type="NCBI Taxonomy" id="747365"/>
    <lineage>
        <taxon>Bacteria</taxon>
        <taxon>Pseudomonadati</taxon>
        <taxon>Thermodesulfobiota</taxon>
        <taxon>Thermodesulfobiia</taxon>
        <taxon>Thermodesulfobiales</taxon>
        <taxon>Thermodesulfobiaceae</taxon>
        <taxon>Thermodesulfobium</taxon>
    </lineage>
</organism>
<dbReference type="SUPFAM" id="SSF88713">
    <property type="entry name" value="Glycoside hydrolase/deacetylase"/>
    <property type="match status" value="1"/>
</dbReference>
<dbReference type="GO" id="GO:0005975">
    <property type="term" value="P:carbohydrate metabolic process"/>
    <property type="evidence" value="ECO:0007669"/>
    <property type="project" value="InterPro"/>
</dbReference>
<keyword evidence="1" id="KW-0812">Transmembrane</keyword>
<dbReference type="Pfam" id="PF01522">
    <property type="entry name" value="Polysacc_deac_1"/>
    <property type="match status" value="1"/>
</dbReference>
<gene>
    <name evidence="3" type="ORF">Thena_0149</name>
</gene>
<accession>M1E726</accession>
<sequence>MRFLNIKFIVPVILILVIAGALLWHFSHRVEHVSFAQVDKLNTDNITDQIRSKLTGDVLDIKSASDGFVTGAWVALKVNPQSDKSFELQAKNIFSSLFSISGLDFVEISFIERPAPHKYGYGELFTALSTKSAFKDNEPLEDCGYFWSWNNGKPYYKGKDPFGKVKETASLKQGEKRVYLTFDDGPFPLYSLLLADLIRHYGHATFFLVGKMLEVRPYIGKILQDWGIEIGYHSEDHYNFNKLDNAMAKDEITLETATFKAADLDLSKIKWFRPPGGDLDSQKEELVKDLGLKVAWWNVNTADYIKETSREQIANSYLSGLKDGNVFLGHQGLLKTIQALEVVLPIMKSKGYSFGSL</sequence>
<dbReference type="OrthoDB" id="9806342at2"/>
<dbReference type="InterPro" id="IPR011330">
    <property type="entry name" value="Glyco_hydro/deAcase_b/a-brl"/>
</dbReference>
<dbReference type="PROSITE" id="PS51677">
    <property type="entry name" value="NODB"/>
    <property type="match status" value="1"/>
</dbReference>
<reference evidence="3 4" key="1">
    <citation type="submission" date="2011-04" db="EMBL/GenBank/DDBJ databases">
        <title>The complete genome of Thermodesulfobium narugense DSM 14796.</title>
        <authorList>
            <consortium name="US DOE Joint Genome Institute (JGI-PGF)"/>
            <person name="Lucas S."/>
            <person name="Han J."/>
            <person name="Lapidus A."/>
            <person name="Bruce D."/>
            <person name="Goodwin L."/>
            <person name="Pitluck S."/>
            <person name="Peters L."/>
            <person name="Kyrpides N."/>
            <person name="Mavromatis K."/>
            <person name="Pagani I."/>
            <person name="Ivanova N."/>
            <person name="Ovchinnikova G."/>
            <person name="Zhang X."/>
            <person name="Saunders L."/>
            <person name="Detter J.C."/>
            <person name="Tapia R."/>
            <person name="Han C."/>
            <person name="Land M."/>
            <person name="Hauser L."/>
            <person name="Markowitz V."/>
            <person name="Cheng J.-F."/>
            <person name="Hugenholtz P."/>
            <person name="Woyke T."/>
            <person name="Wu D."/>
            <person name="Spring S."/>
            <person name="Schroeder M."/>
            <person name="Brambilla E."/>
            <person name="Klenk H.-P."/>
            <person name="Eisen J.A."/>
        </authorList>
    </citation>
    <scope>NUCLEOTIDE SEQUENCE [LARGE SCALE GENOMIC DNA]</scope>
    <source>
        <strain evidence="3 4">DSM 14796</strain>
    </source>
</reference>
<dbReference type="HOGENOM" id="CLU_775985_0_0_9"/>
<dbReference type="AlphaFoldDB" id="M1E726"/>
<dbReference type="EMBL" id="CP002690">
    <property type="protein sequence ID" value="AEE13799.1"/>
    <property type="molecule type" value="Genomic_DNA"/>
</dbReference>
<dbReference type="eggNOG" id="COG0726">
    <property type="taxonomic scope" value="Bacteria"/>
</dbReference>
<dbReference type="KEGG" id="tnr:Thena_0149"/>
<dbReference type="Gene3D" id="3.20.20.370">
    <property type="entry name" value="Glycoside hydrolase/deacetylase"/>
    <property type="match status" value="1"/>
</dbReference>
<keyword evidence="4" id="KW-1185">Reference proteome</keyword>
<dbReference type="CDD" id="cd10917">
    <property type="entry name" value="CE4_NodB_like_6s_7s"/>
    <property type="match status" value="1"/>
</dbReference>
<dbReference type="InterPro" id="IPR002509">
    <property type="entry name" value="NODB_dom"/>
</dbReference>
<dbReference type="InterPro" id="IPR050248">
    <property type="entry name" value="Polysacc_deacetylase_ArnD"/>
</dbReference>
<evidence type="ECO:0000259" key="2">
    <source>
        <dbReference type="PROSITE" id="PS51677"/>
    </source>
</evidence>
<feature type="transmembrane region" description="Helical" evidence="1">
    <location>
        <begin position="6"/>
        <end position="26"/>
    </location>
</feature>
<dbReference type="STRING" id="747365.Thena_0149"/>
<keyword evidence="1" id="KW-1133">Transmembrane helix</keyword>
<feature type="domain" description="NodB homology" evidence="2">
    <location>
        <begin position="176"/>
        <end position="355"/>
    </location>
</feature>
<name>M1E726_9BACT</name>
<protein>
    <submittedName>
        <fullName evidence="3">Polysaccharide deacetylase</fullName>
    </submittedName>
</protein>
<evidence type="ECO:0000313" key="4">
    <source>
        <dbReference type="Proteomes" id="UP000011765"/>
    </source>
</evidence>
<dbReference type="RefSeq" id="WP_013755529.1">
    <property type="nucleotide sequence ID" value="NC_015499.1"/>
</dbReference>
<dbReference type="GO" id="GO:0016810">
    <property type="term" value="F:hydrolase activity, acting on carbon-nitrogen (but not peptide) bonds"/>
    <property type="evidence" value="ECO:0007669"/>
    <property type="project" value="InterPro"/>
</dbReference>
<keyword evidence="1" id="KW-0472">Membrane</keyword>
<evidence type="ECO:0000313" key="3">
    <source>
        <dbReference type="EMBL" id="AEE13799.1"/>
    </source>
</evidence>
<evidence type="ECO:0000256" key="1">
    <source>
        <dbReference type="SAM" id="Phobius"/>
    </source>
</evidence>
<proteinExistence type="predicted"/>